<dbReference type="GO" id="GO:0003700">
    <property type="term" value="F:DNA-binding transcription factor activity"/>
    <property type="evidence" value="ECO:0007669"/>
    <property type="project" value="TreeGrafter"/>
</dbReference>
<comment type="caution">
    <text evidence="5">The sequence shown here is derived from an EMBL/GenBank/DDBJ whole genome shotgun (WGS) entry which is preliminary data.</text>
</comment>
<feature type="domain" description="HTH lacI-type" evidence="4">
    <location>
        <begin position="1"/>
        <end position="55"/>
    </location>
</feature>
<sequence length="300" mass="33000">MTIYDISKKAGVSIATVSRVLNGSGKVSEKTKEKVLAVMEESGYTPNLFARGLGLNTMHLIGILCVDSSDLFLAKAVYYLEQELYESGYGCLLCCTGYTQENKEKYMKLLLSKKVDACILVGSSLVGQTTQDSQYILDAAKEIPVMLLNAYLDGPNLYCVLADDYLATYTAARQLYQAGVKNLLYYYDSNSYSGKEKLRGFQEAMKANGVEEKEQKTLYYSGSREDIHAMTAKLAQLHQSGAAFDGVIASDDNLALSAVKFAKSLGRKIPEEFSVIGYNHSLLAQCSSPSRSPIRQRGTY</sequence>
<keyword evidence="2 5" id="KW-0238">DNA-binding</keyword>
<dbReference type="InterPro" id="IPR028082">
    <property type="entry name" value="Peripla_BP_I"/>
</dbReference>
<dbReference type="CDD" id="cd01392">
    <property type="entry name" value="HTH_LacI"/>
    <property type="match status" value="1"/>
</dbReference>
<accession>A0A9D1IRF1</accession>
<reference evidence="5" key="1">
    <citation type="submission" date="2020-10" db="EMBL/GenBank/DDBJ databases">
        <authorList>
            <person name="Gilroy R."/>
        </authorList>
    </citation>
    <scope>NUCLEOTIDE SEQUENCE</scope>
    <source>
        <strain evidence="5">4509</strain>
    </source>
</reference>
<dbReference type="PANTHER" id="PTHR30146:SF154">
    <property type="entry name" value="TRANSCRIPTION REGULATOR, MEMBER OF GALR FAMILY"/>
    <property type="match status" value="1"/>
</dbReference>
<dbReference type="PRINTS" id="PR00036">
    <property type="entry name" value="HTHLACI"/>
</dbReference>
<organism evidence="5 6">
    <name type="scientific">Candidatus Egerieicola faecale</name>
    <dbReference type="NCBI Taxonomy" id="2840774"/>
    <lineage>
        <taxon>Bacteria</taxon>
        <taxon>Bacillati</taxon>
        <taxon>Bacillota</taxon>
        <taxon>Clostridia</taxon>
        <taxon>Eubacteriales</taxon>
        <taxon>Oscillospiraceae</taxon>
        <taxon>Oscillospiraceae incertae sedis</taxon>
        <taxon>Candidatus Egerieicola</taxon>
    </lineage>
</organism>
<dbReference type="PANTHER" id="PTHR30146">
    <property type="entry name" value="LACI-RELATED TRANSCRIPTIONAL REPRESSOR"/>
    <property type="match status" value="1"/>
</dbReference>
<dbReference type="Gene3D" id="1.10.260.40">
    <property type="entry name" value="lambda repressor-like DNA-binding domains"/>
    <property type="match status" value="1"/>
</dbReference>
<dbReference type="Pfam" id="PF00356">
    <property type="entry name" value="LacI"/>
    <property type="match status" value="1"/>
</dbReference>
<dbReference type="EMBL" id="DVMX01000045">
    <property type="protein sequence ID" value="HIU41401.1"/>
    <property type="molecule type" value="Genomic_DNA"/>
</dbReference>
<proteinExistence type="predicted"/>
<keyword evidence="3" id="KW-0804">Transcription</keyword>
<evidence type="ECO:0000313" key="5">
    <source>
        <dbReference type="EMBL" id="HIU41401.1"/>
    </source>
</evidence>
<dbReference type="SUPFAM" id="SSF53822">
    <property type="entry name" value="Periplasmic binding protein-like I"/>
    <property type="match status" value="1"/>
</dbReference>
<keyword evidence="1" id="KW-0805">Transcription regulation</keyword>
<evidence type="ECO:0000259" key="4">
    <source>
        <dbReference type="PROSITE" id="PS50932"/>
    </source>
</evidence>
<dbReference type="AlphaFoldDB" id="A0A9D1IRF1"/>
<evidence type="ECO:0000256" key="1">
    <source>
        <dbReference type="ARBA" id="ARBA00023015"/>
    </source>
</evidence>
<dbReference type="InterPro" id="IPR010982">
    <property type="entry name" value="Lambda_DNA-bd_dom_sf"/>
</dbReference>
<dbReference type="InterPro" id="IPR001761">
    <property type="entry name" value="Peripla_BP/Lac1_sug-bd_dom"/>
</dbReference>
<gene>
    <name evidence="5" type="ORF">IAD19_02485</name>
</gene>
<dbReference type="GO" id="GO:0000976">
    <property type="term" value="F:transcription cis-regulatory region binding"/>
    <property type="evidence" value="ECO:0007669"/>
    <property type="project" value="TreeGrafter"/>
</dbReference>
<protein>
    <submittedName>
        <fullName evidence="5">LacI family DNA-binding transcriptional regulator</fullName>
    </submittedName>
</protein>
<dbReference type="PROSITE" id="PS50932">
    <property type="entry name" value="HTH_LACI_2"/>
    <property type="match status" value="1"/>
</dbReference>
<reference evidence="5" key="2">
    <citation type="journal article" date="2021" name="PeerJ">
        <title>Extensive microbial diversity within the chicken gut microbiome revealed by metagenomics and culture.</title>
        <authorList>
            <person name="Gilroy R."/>
            <person name="Ravi A."/>
            <person name="Getino M."/>
            <person name="Pursley I."/>
            <person name="Horton D.L."/>
            <person name="Alikhan N.F."/>
            <person name="Baker D."/>
            <person name="Gharbi K."/>
            <person name="Hall N."/>
            <person name="Watson M."/>
            <person name="Adriaenssens E.M."/>
            <person name="Foster-Nyarko E."/>
            <person name="Jarju S."/>
            <person name="Secka A."/>
            <person name="Antonio M."/>
            <person name="Oren A."/>
            <person name="Chaudhuri R.R."/>
            <person name="La Ragione R."/>
            <person name="Hildebrand F."/>
            <person name="Pallen M.J."/>
        </authorList>
    </citation>
    <scope>NUCLEOTIDE SEQUENCE</scope>
    <source>
        <strain evidence="5">4509</strain>
    </source>
</reference>
<evidence type="ECO:0000256" key="2">
    <source>
        <dbReference type="ARBA" id="ARBA00023125"/>
    </source>
</evidence>
<evidence type="ECO:0000313" key="6">
    <source>
        <dbReference type="Proteomes" id="UP000824082"/>
    </source>
</evidence>
<dbReference type="SUPFAM" id="SSF47413">
    <property type="entry name" value="lambda repressor-like DNA-binding domains"/>
    <property type="match status" value="1"/>
</dbReference>
<dbReference type="Pfam" id="PF00532">
    <property type="entry name" value="Peripla_BP_1"/>
    <property type="match status" value="1"/>
</dbReference>
<dbReference type="SMART" id="SM00354">
    <property type="entry name" value="HTH_LACI"/>
    <property type="match status" value="1"/>
</dbReference>
<name>A0A9D1IRF1_9FIRM</name>
<dbReference type="CDD" id="cd06267">
    <property type="entry name" value="PBP1_LacI_sugar_binding-like"/>
    <property type="match status" value="1"/>
</dbReference>
<dbReference type="InterPro" id="IPR000843">
    <property type="entry name" value="HTH_LacI"/>
</dbReference>
<evidence type="ECO:0000256" key="3">
    <source>
        <dbReference type="ARBA" id="ARBA00023163"/>
    </source>
</evidence>
<dbReference type="Gene3D" id="3.40.50.2300">
    <property type="match status" value="2"/>
</dbReference>
<dbReference type="Proteomes" id="UP000824082">
    <property type="component" value="Unassembled WGS sequence"/>
</dbReference>